<dbReference type="RefSeq" id="WP_052439089.1">
    <property type="nucleotide sequence ID" value="NZ_BBPN01000030.1"/>
</dbReference>
<dbReference type="AlphaFoldDB" id="A0A1H7JYY8"/>
<reference evidence="3" key="1">
    <citation type="submission" date="2016-10" db="EMBL/GenBank/DDBJ databases">
        <authorList>
            <person name="Varghese N."/>
        </authorList>
    </citation>
    <scope>NUCLEOTIDE SEQUENCE [LARGE SCALE GENOMIC DNA]</scope>
    <source>
        <strain evidence="3">DSM 45096 / BCRC 16803 / CGMCC 4.1857 / CIP 109030 / JCM 12277 / KCTC 19219 / NBRC 100920 / 33214</strain>
    </source>
</reference>
<evidence type="ECO:0000313" key="2">
    <source>
        <dbReference type="EMBL" id="SEK78967.1"/>
    </source>
</evidence>
<evidence type="ECO:0000313" key="3">
    <source>
        <dbReference type="Proteomes" id="UP000183015"/>
    </source>
</evidence>
<name>A0A1H7JYY8_STRJI</name>
<dbReference type="Proteomes" id="UP000183015">
    <property type="component" value="Unassembled WGS sequence"/>
</dbReference>
<feature type="chain" id="PRO_5038639097" description="Ig-like domain (Group 3)" evidence="1">
    <location>
        <begin position="30"/>
        <end position="337"/>
    </location>
</feature>
<evidence type="ECO:0008006" key="4">
    <source>
        <dbReference type="Google" id="ProtNLM"/>
    </source>
</evidence>
<feature type="signal peptide" evidence="1">
    <location>
        <begin position="1"/>
        <end position="29"/>
    </location>
</feature>
<dbReference type="OrthoDB" id="3849613at2"/>
<gene>
    <name evidence="2" type="ORF">SAMN05414137_103494</name>
</gene>
<proteinExistence type="predicted"/>
<dbReference type="EMBL" id="FOAZ01000003">
    <property type="protein sequence ID" value="SEK78967.1"/>
    <property type="molecule type" value="Genomic_DNA"/>
</dbReference>
<sequence length="337" mass="34503">MRTVASRLSRMSRKTTLTAAAVAALSVGAAVVPAAANASTTASGPQPAVKITLGAPAPHGPLLPGGSAETFTITATNTTGKAQAFEPTLLGKAQGALGLIRSDVKLGVTAVHAPATALTLGPQDGGILGAIMPKGGKVFDSYFTLPAHASYTWKVSVAAGATWQANDNALRLSVDTLTPDQRITAGQTLTLKVGRTPTGGPVTVSFKGASTLALGRFENVDLTVTNHSGARLSLPIGEQLDFGAYTVKGKVYTLGSASADIQVLKNGHWVTLGKNQAIPTLTGLANGASHTFHLRVRLTGYDTVVGSTTKAYLDAMAWTPTRGPIANQSEILKIANS</sequence>
<keyword evidence="3" id="KW-1185">Reference proteome</keyword>
<keyword evidence="1" id="KW-0732">Signal</keyword>
<evidence type="ECO:0000256" key="1">
    <source>
        <dbReference type="SAM" id="SignalP"/>
    </source>
</evidence>
<organism evidence="2 3">
    <name type="scientific">Streptacidiphilus jiangxiensis</name>
    <dbReference type="NCBI Taxonomy" id="235985"/>
    <lineage>
        <taxon>Bacteria</taxon>
        <taxon>Bacillati</taxon>
        <taxon>Actinomycetota</taxon>
        <taxon>Actinomycetes</taxon>
        <taxon>Kitasatosporales</taxon>
        <taxon>Streptomycetaceae</taxon>
        <taxon>Streptacidiphilus</taxon>
    </lineage>
</organism>
<protein>
    <recommendedName>
        <fullName evidence="4">Ig-like domain (Group 3)</fullName>
    </recommendedName>
</protein>
<accession>A0A1H7JYY8</accession>